<reference evidence="2 3" key="1">
    <citation type="submission" date="2017-06" db="EMBL/GenBank/DDBJ databases">
        <title>Ant-infecting Ophiocordyceps genomes reveal a high diversity of potential behavioral manipulation genes and a possible major role for enterotoxins.</title>
        <authorList>
            <person name="De Bekker C."/>
            <person name="Evans H.C."/>
            <person name="Brachmann A."/>
            <person name="Hughes D.P."/>
        </authorList>
    </citation>
    <scope>NUCLEOTIDE SEQUENCE [LARGE SCALE GENOMIC DNA]</scope>
    <source>
        <strain evidence="2 3">Map64</strain>
    </source>
</reference>
<evidence type="ECO:0000313" key="3">
    <source>
        <dbReference type="Proteomes" id="UP000226192"/>
    </source>
</evidence>
<keyword evidence="3" id="KW-1185">Reference proteome</keyword>
<evidence type="ECO:0000313" key="2">
    <source>
        <dbReference type="EMBL" id="PHH61209.1"/>
    </source>
</evidence>
<protein>
    <submittedName>
        <fullName evidence="2">Uncharacterized protein</fullName>
    </submittedName>
</protein>
<dbReference type="AlphaFoldDB" id="A0A2C5X8H0"/>
<sequence length="430" mass="46330">MAIVRTIPDSFWADSIRNLSWTEVVSMLTQALSHMTMDSRRILLEWFKTGAEAQLGRVVCWQQGRGDVINSYVNLLAFITSALLSPRSAEELIPLRFKDLPPGYIDWSVPQLFSGNDYTNEYLDYISATIGEGEPVGEEVNAWFERANKRLDRLGGRLGRTMFATFKRRYDCRVRSGCHPAIRPGMPHKPFNARGALLFFRSVLGMGQAFMVTAGDVTEPSDIWWLDSGLLAPSTEAADEVIAARRAATTPGSLSVVTHVYSTPYAVMNITGVATLTNVKGKSLPVNSGFVSLLVPGRRATGGLKSVCATTGAPAIVLVRGGQVLADGWVYDLRHDVILAGAPGSESPRLTGIRYSSGWASPAPEQVAGVRSDQPSTADWLPPNDEGIWPNGGTITEPASKSVSAPIGPGALDVGLEGDVLVENLPETEG</sequence>
<evidence type="ECO:0000256" key="1">
    <source>
        <dbReference type="SAM" id="MobiDB-lite"/>
    </source>
</evidence>
<accession>A0A2C5X8H0</accession>
<feature type="region of interest" description="Disordered" evidence="1">
    <location>
        <begin position="365"/>
        <end position="385"/>
    </location>
</feature>
<name>A0A2C5X8H0_9HYPO</name>
<dbReference type="OrthoDB" id="4918988at2759"/>
<dbReference type="Proteomes" id="UP000226192">
    <property type="component" value="Unassembled WGS sequence"/>
</dbReference>
<proteinExistence type="predicted"/>
<comment type="caution">
    <text evidence="2">The sequence shown here is derived from an EMBL/GenBank/DDBJ whole genome shotgun (WGS) entry which is preliminary data.</text>
</comment>
<gene>
    <name evidence="2" type="ORF">CDD81_690</name>
</gene>
<organism evidence="2 3">
    <name type="scientific">Ophiocordyceps australis</name>
    <dbReference type="NCBI Taxonomy" id="1399860"/>
    <lineage>
        <taxon>Eukaryota</taxon>
        <taxon>Fungi</taxon>
        <taxon>Dikarya</taxon>
        <taxon>Ascomycota</taxon>
        <taxon>Pezizomycotina</taxon>
        <taxon>Sordariomycetes</taxon>
        <taxon>Hypocreomycetidae</taxon>
        <taxon>Hypocreales</taxon>
        <taxon>Ophiocordycipitaceae</taxon>
        <taxon>Ophiocordyceps</taxon>
    </lineage>
</organism>
<dbReference type="EMBL" id="NJET01000112">
    <property type="protein sequence ID" value="PHH61209.1"/>
    <property type="molecule type" value="Genomic_DNA"/>
</dbReference>